<keyword evidence="2" id="KW-1185">Reference proteome</keyword>
<proteinExistence type="predicted"/>
<dbReference type="AlphaFoldDB" id="A0A0A1TVF2"/>
<dbReference type="Proteomes" id="UP000014680">
    <property type="component" value="Unassembled WGS sequence"/>
</dbReference>
<dbReference type="RefSeq" id="XP_004183682.1">
    <property type="nucleotide sequence ID" value="XM_004183634.1"/>
</dbReference>
<sequence>MVFTNFQLLLIKEKSLLFSMGKLQNEKNSLRLYYFFFQKVANHFIF</sequence>
<name>A0A0A1TVF2_ENTIV</name>
<protein>
    <submittedName>
        <fullName evidence="1">Uncharacterized protein</fullName>
    </submittedName>
</protein>
<reference evidence="1 2" key="1">
    <citation type="submission" date="2012-10" db="EMBL/GenBank/DDBJ databases">
        <authorList>
            <person name="Zafar N."/>
            <person name="Inman J."/>
            <person name="Hall N."/>
            <person name="Lorenzi H."/>
            <person name="Caler E."/>
        </authorList>
    </citation>
    <scope>NUCLEOTIDE SEQUENCE [LARGE SCALE GENOMIC DNA]</scope>
    <source>
        <strain evidence="1 2">IP1</strain>
    </source>
</reference>
<dbReference type="VEuPathDB" id="AmoebaDB:EIN_277260"/>
<dbReference type="GeneID" id="14883316"/>
<dbReference type="EMBL" id="KB207139">
    <property type="protein sequence ID" value="ELP84336.1"/>
    <property type="molecule type" value="Genomic_DNA"/>
</dbReference>
<gene>
    <name evidence="1" type="ORF">EIN_277260</name>
</gene>
<accession>A0A0A1TVF2</accession>
<organism evidence="1 2">
    <name type="scientific">Entamoeba invadens IP1</name>
    <dbReference type="NCBI Taxonomy" id="370355"/>
    <lineage>
        <taxon>Eukaryota</taxon>
        <taxon>Amoebozoa</taxon>
        <taxon>Evosea</taxon>
        <taxon>Archamoebae</taxon>
        <taxon>Mastigamoebida</taxon>
        <taxon>Entamoebidae</taxon>
        <taxon>Entamoeba</taxon>
    </lineage>
</organism>
<evidence type="ECO:0000313" key="1">
    <source>
        <dbReference type="EMBL" id="ELP84336.1"/>
    </source>
</evidence>
<feature type="non-terminal residue" evidence="1">
    <location>
        <position position="1"/>
    </location>
</feature>
<evidence type="ECO:0000313" key="2">
    <source>
        <dbReference type="Proteomes" id="UP000014680"/>
    </source>
</evidence>
<dbReference type="KEGG" id="eiv:EIN_277260"/>
<feature type="non-terminal residue" evidence="1">
    <location>
        <position position="46"/>
    </location>
</feature>